<dbReference type="InterPro" id="IPR050272">
    <property type="entry name" value="Isochorismatase-like_hydrls"/>
</dbReference>
<dbReference type="InterPro" id="IPR036380">
    <property type="entry name" value="Isochorismatase-like_sf"/>
</dbReference>
<organism evidence="3 4">
    <name type="scientific">Gordonia effusa NBRC 100432</name>
    <dbReference type="NCBI Taxonomy" id="1077974"/>
    <lineage>
        <taxon>Bacteria</taxon>
        <taxon>Bacillati</taxon>
        <taxon>Actinomycetota</taxon>
        <taxon>Actinomycetes</taxon>
        <taxon>Mycobacteriales</taxon>
        <taxon>Gordoniaceae</taxon>
        <taxon>Gordonia</taxon>
    </lineage>
</organism>
<dbReference type="AlphaFoldDB" id="H0QW16"/>
<keyword evidence="4" id="KW-1185">Reference proteome</keyword>
<evidence type="ECO:0000259" key="2">
    <source>
        <dbReference type="PROSITE" id="PS51186"/>
    </source>
</evidence>
<dbReference type="Gene3D" id="3.40.50.850">
    <property type="entry name" value="Isochorismatase-like"/>
    <property type="match status" value="1"/>
</dbReference>
<name>H0QW16_9ACTN</name>
<protein>
    <submittedName>
        <fullName evidence="3">Putative hydrolase</fullName>
    </submittedName>
</protein>
<dbReference type="SUPFAM" id="SSF55729">
    <property type="entry name" value="Acyl-CoA N-acyltransferases (Nat)"/>
    <property type="match status" value="1"/>
</dbReference>
<reference evidence="3 4" key="1">
    <citation type="submission" date="2011-12" db="EMBL/GenBank/DDBJ databases">
        <title>Whole genome shotgun sequence of Gordonia effusa NBRC 100432.</title>
        <authorList>
            <person name="Yoshida I."/>
            <person name="Takarada H."/>
            <person name="Hosoyama A."/>
            <person name="Tsuchikane K."/>
            <person name="Katsumata H."/>
            <person name="Yamazaki S."/>
            <person name="Fujita N."/>
        </authorList>
    </citation>
    <scope>NUCLEOTIDE SEQUENCE [LARGE SCALE GENOMIC DNA]</scope>
    <source>
        <strain evidence="3 4">NBRC 100432</strain>
    </source>
</reference>
<dbReference type="InterPro" id="IPR000182">
    <property type="entry name" value="GNAT_dom"/>
</dbReference>
<dbReference type="InterPro" id="IPR016181">
    <property type="entry name" value="Acyl_CoA_acyltransferase"/>
</dbReference>
<dbReference type="Pfam" id="PF00857">
    <property type="entry name" value="Isochorismatase"/>
    <property type="match status" value="1"/>
</dbReference>
<accession>H0QW16</accession>
<dbReference type="GO" id="GO:0016747">
    <property type="term" value="F:acyltransferase activity, transferring groups other than amino-acyl groups"/>
    <property type="evidence" value="ECO:0007669"/>
    <property type="project" value="InterPro"/>
</dbReference>
<keyword evidence="1 3" id="KW-0378">Hydrolase</keyword>
<proteinExistence type="predicted"/>
<dbReference type="Proteomes" id="UP000035034">
    <property type="component" value="Unassembled WGS sequence"/>
</dbReference>
<dbReference type="eggNOG" id="COG1670">
    <property type="taxonomic scope" value="Bacteria"/>
</dbReference>
<dbReference type="Gene3D" id="3.40.630.30">
    <property type="match status" value="1"/>
</dbReference>
<dbReference type="eggNOG" id="COG1335">
    <property type="taxonomic scope" value="Bacteria"/>
</dbReference>
<sequence>MPDYLVPHWHRAALVVIDMQRDFVDGPQAVPGSTQIVDSLSRLLTAFRAAGRPIVHVIRLYSPGGADVDPVRRDAVESGALIAAPGSVGAQITRGLLPSEVDLDVENLLKGAHQEIGPREIVLYKPRWSAFYRTDLERWLLDNNCDTVVVAGCNLPNCPRATLFDASERDFRAVLVTDAVSQATVERLADLDLIGVRTLTTSDIAAELSVDRRGVALYPFGPEFAADSFAQMTPTLTRYMSWEPPASLAEFEPIWHRWIEDRSAGTDYVFAVTDPDSGEFLGQVGVHQANTDVPELGIWIREDRHGLGYGRKAVAAARDWANEQRDNVVAFRYPVAEDNIASRRIAEGLGGVVVDRYAGDKFPVAVYQIPVEQ</sequence>
<feature type="domain" description="N-acetyltransferase" evidence="2">
    <location>
        <begin position="227"/>
        <end position="372"/>
    </location>
</feature>
<comment type="caution">
    <text evidence="3">The sequence shown here is derived from an EMBL/GenBank/DDBJ whole genome shotgun (WGS) entry which is preliminary data.</text>
</comment>
<dbReference type="GO" id="GO:0016787">
    <property type="term" value="F:hydrolase activity"/>
    <property type="evidence" value="ECO:0007669"/>
    <property type="project" value="UniProtKB-KW"/>
</dbReference>
<dbReference type="SUPFAM" id="SSF52499">
    <property type="entry name" value="Isochorismatase-like hydrolases"/>
    <property type="match status" value="1"/>
</dbReference>
<dbReference type="InterPro" id="IPR000868">
    <property type="entry name" value="Isochorismatase-like_dom"/>
</dbReference>
<dbReference type="CDD" id="cd00431">
    <property type="entry name" value="cysteine_hydrolases"/>
    <property type="match status" value="1"/>
</dbReference>
<gene>
    <name evidence="3" type="ORF">GOEFS_018_00490</name>
</gene>
<dbReference type="Pfam" id="PF13302">
    <property type="entry name" value="Acetyltransf_3"/>
    <property type="match status" value="1"/>
</dbReference>
<evidence type="ECO:0000313" key="3">
    <source>
        <dbReference type="EMBL" id="GAB17017.1"/>
    </source>
</evidence>
<evidence type="ECO:0000313" key="4">
    <source>
        <dbReference type="Proteomes" id="UP000035034"/>
    </source>
</evidence>
<evidence type="ECO:0000256" key="1">
    <source>
        <dbReference type="ARBA" id="ARBA00022801"/>
    </source>
</evidence>
<dbReference type="OrthoDB" id="3174612at2"/>
<dbReference type="STRING" id="1077974.GOEFS_018_00490"/>
<dbReference type="PROSITE" id="PS51186">
    <property type="entry name" value="GNAT"/>
    <property type="match status" value="1"/>
</dbReference>
<dbReference type="PANTHER" id="PTHR43540">
    <property type="entry name" value="PEROXYUREIDOACRYLATE/UREIDOACRYLATE AMIDOHYDROLASE-RELATED"/>
    <property type="match status" value="1"/>
</dbReference>
<dbReference type="EMBL" id="BAEH01000018">
    <property type="protein sequence ID" value="GAB17017.1"/>
    <property type="molecule type" value="Genomic_DNA"/>
</dbReference>